<sequence length="187" mass="21048">SDVDGAGTGLINQAQGSLEETLLLGRDGLLTDYPTRNEAVSVAEQDELAIHATITLYKAEQIINWRIGHNRKPSLIVLFETVEKEDDFDTENIDQWRELRMVDGVYQVTLWQNDSDDGLFIFDEFTPTKGDGSTWNEIPFSFVGAMDNNAEIDKAPLLDIINANLAHYRNSADYQDAVFYTEGRIQA</sequence>
<protein>
    <submittedName>
        <fullName evidence="1">Uncharacterized protein</fullName>
    </submittedName>
</protein>
<name>X0TW34_9ZZZZ</name>
<feature type="non-terminal residue" evidence="1">
    <location>
        <position position="187"/>
    </location>
</feature>
<gene>
    <name evidence="1" type="ORF">S01H1_22735</name>
</gene>
<evidence type="ECO:0000313" key="1">
    <source>
        <dbReference type="EMBL" id="GAF91396.1"/>
    </source>
</evidence>
<organism evidence="1">
    <name type="scientific">marine sediment metagenome</name>
    <dbReference type="NCBI Taxonomy" id="412755"/>
    <lineage>
        <taxon>unclassified sequences</taxon>
        <taxon>metagenomes</taxon>
        <taxon>ecological metagenomes</taxon>
    </lineage>
</organism>
<dbReference type="EMBL" id="BARS01012903">
    <property type="protein sequence ID" value="GAF91396.1"/>
    <property type="molecule type" value="Genomic_DNA"/>
</dbReference>
<feature type="non-terminal residue" evidence="1">
    <location>
        <position position="1"/>
    </location>
</feature>
<reference evidence="1" key="1">
    <citation type="journal article" date="2014" name="Front. Microbiol.">
        <title>High frequency of phylogenetically diverse reductive dehalogenase-homologous genes in deep subseafloor sedimentary metagenomes.</title>
        <authorList>
            <person name="Kawai M."/>
            <person name="Futagami T."/>
            <person name="Toyoda A."/>
            <person name="Takaki Y."/>
            <person name="Nishi S."/>
            <person name="Hori S."/>
            <person name="Arai W."/>
            <person name="Tsubouchi T."/>
            <person name="Morono Y."/>
            <person name="Uchiyama I."/>
            <person name="Ito T."/>
            <person name="Fujiyama A."/>
            <person name="Inagaki F."/>
            <person name="Takami H."/>
        </authorList>
    </citation>
    <scope>NUCLEOTIDE SEQUENCE</scope>
    <source>
        <strain evidence="1">Expedition CK06-06</strain>
    </source>
</reference>
<comment type="caution">
    <text evidence="1">The sequence shown here is derived from an EMBL/GenBank/DDBJ whole genome shotgun (WGS) entry which is preliminary data.</text>
</comment>
<accession>X0TW34</accession>
<dbReference type="AlphaFoldDB" id="X0TW34"/>
<proteinExistence type="predicted"/>